<proteinExistence type="inferred from homology"/>
<dbReference type="Gene3D" id="3.90.550.50">
    <property type="match status" value="1"/>
</dbReference>
<evidence type="ECO:0000256" key="3">
    <source>
        <dbReference type="ARBA" id="ARBA00006462"/>
    </source>
</evidence>
<dbReference type="EC" id="2.4.1.122" evidence="4"/>
<dbReference type="AlphaFoldDB" id="A0ABD2PWJ5"/>
<dbReference type="InterPro" id="IPR026050">
    <property type="entry name" value="C1GALT1/C1GALT1_chp1"/>
</dbReference>
<gene>
    <name evidence="13" type="primary">C1GALT1_2</name>
    <name evidence="13" type="ORF">Ciccas_009621</name>
</gene>
<keyword evidence="6" id="KW-0808">Transferase</keyword>
<evidence type="ECO:0000259" key="12">
    <source>
        <dbReference type="Pfam" id="PF02434"/>
    </source>
</evidence>
<dbReference type="PANTHER" id="PTHR23033">
    <property type="entry name" value="BETA1,3-GALACTOSYLTRANSFERASE"/>
    <property type="match status" value="1"/>
</dbReference>
<name>A0ABD2PWJ5_9PLAT</name>
<keyword evidence="10" id="KW-1133">Transmembrane helix</keyword>
<evidence type="ECO:0000256" key="5">
    <source>
        <dbReference type="ARBA" id="ARBA00022676"/>
    </source>
</evidence>
<evidence type="ECO:0000256" key="7">
    <source>
        <dbReference type="ARBA" id="ARBA00022692"/>
    </source>
</evidence>
<dbReference type="GO" id="GO:0016263">
    <property type="term" value="F:glycoprotein-N-acetylgalactosamine 3-beta-galactosyltransferase activity"/>
    <property type="evidence" value="ECO:0007669"/>
    <property type="project" value="UniProtKB-EC"/>
</dbReference>
<dbReference type="Proteomes" id="UP001626550">
    <property type="component" value="Unassembled WGS sequence"/>
</dbReference>
<evidence type="ECO:0000256" key="2">
    <source>
        <dbReference type="ARBA" id="ARBA00004922"/>
    </source>
</evidence>
<evidence type="ECO:0000256" key="9">
    <source>
        <dbReference type="ARBA" id="ARBA00022968"/>
    </source>
</evidence>
<evidence type="ECO:0000256" key="8">
    <source>
        <dbReference type="ARBA" id="ARBA00022741"/>
    </source>
</evidence>
<sequence length="208" mass="23924">MCFILTQPKNSLKARMINTTWAPLCDEYVFVTGNETIPELPCLKVPVIESRKTLMAKTAFMIRHLHKEYGHKYDFFLKADDDTYFLMDNLREFMQELNPEKKLIAGRRFKTYVEQGYLSGGAGYLLSQAGLHAIAEILENEEKPCHKNTVAEDVGLGLCAERAGVEIVDSIDRNHTERFHPLSVNGMLKLDPSDGHWIHSYNYYPMKY</sequence>
<comment type="caution">
    <text evidence="13">The sequence shown here is derived from an EMBL/GenBank/DDBJ whole genome shotgun (WGS) entry which is preliminary data.</text>
</comment>
<reference evidence="13 14" key="1">
    <citation type="submission" date="2024-11" db="EMBL/GenBank/DDBJ databases">
        <title>Adaptive evolution of stress response genes in parasites aligns with host niche diversity.</title>
        <authorList>
            <person name="Hahn C."/>
            <person name="Resl P."/>
        </authorList>
    </citation>
    <scope>NUCLEOTIDE SEQUENCE [LARGE SCALE GENOMIC DNA]</scope>
    <source>
        <strain evidence="13">EGGRZ-B1_66</strain>
        <tissue evidence="13">Body</tissue>
    </source>
</reference>
<keyword evidence="14" id="KW-1185">Reference proteome</keyword>
<keyword evidence="5" id="KW-0328">Glycosyltransferase</keyword>
<dbReference type="InterPro" id="IPR003378">
    <property type="entry name" value="Fringe-like_glycosylTrfase"/>
</dbReference>
<keyword evidence="7" id="KW-0812">Transmembrane</keyword>
<protein>
    <recommendedName>
        <fullName evidence="4">N-acetylgalactosaminide beta-1,3-galactosyltransferase</fullName>
        <ecNumber evidence="4">2.4.1.122</ecNumber>
    </recommendedName>
</protein>
<keyword evidence="9" id="KW-0735">Signal-anchor</keyword>
<keyword evidence="11" id="KW-0472">Membrane</keyword>
<comment type="pathway">
    <text evidence="2">Protein modification; protein glycosylation.</text>
</comment>
<evidence type="ECO:0000256" key="4">
    <source>
        <dbReference type="ARBA" id="ARBA00012557"/>
    </source>
</evidence>
<evidence type="ECO:0000313" key="14">
    <source>
        <dbReference type="Proteomes" id="UP001626550"/>
    </source>
</evidence>
<accession>A0ABD2PWJ5</accession>
<dbReference type="EMBL" id="JBJKFK010002012">
    <property type="protein sequence ID" value="KAL3311795.1"/>
    <property type="molecule type" value="Genomic_DNA"/>
</dbReference>
<feature type="non-terminal residue" evidence="13">
    <location>
        <position position="208"/>
    </location>
</feature>
<evidence type="ECO:0000256" key="6">
    <source>
        <dbReference type="ARBA" id="ARBA00022679"/>
    </source>
</evidence>
<evidence type="ECO:0000313" key="13">
    <source>
        <dbReference type="EMBL" id="KAL3311795.1"/>
    </source>
</evidence>
<evidence type="ECO:0000256" key="11">
    <source>
        <dbReference type="ARBA" id="ARBA00023136"/>
    </source>
</evidence>
<dbReference type="Pfam" id="PF02434">
    <property type="entry name" value="Fringe"/>
    <property type="match status" value="1"/>
</dbReference>
<feature type="domain" description="Fringe-like glycosyltransferase" evidence="12">
    <location>
        <begin position="15"/>
        <end position="170"/>
    </location>
</feature>
<evidence type="ECO:0000256" key="1">
    <source>
        <dbReference type="ARBA" id="ARBA00004606"/>
    </source>
</evidence>
<organism evidence="13 14">
    <name type="scientific">Cichlidogyrus casuarinus</name>
    <dbReference type="NCBI Taxonomy" id="1844966"/>
    <lineage>
        <taxon>Eukaryota</taxon>
        <taxon>Metazoa</taxon>
        <taxon>Spiralia</taxon>
        <taxon>Lophotrochozoa</taxon>
        <taxon>Platyhelminthes</taxon>
        <taxon>Monogenea</taxon>
        <taxon>Monopisthocotylea</taxon>
        <taxon>Dactylogyridea</taxon>
        <taxon>Ancyrocephalidae</taxon>
        <taxon>Cichlidogyrus</taxon>
    </lineage>
</organism>
<evidence type="ECO:0000256" key="10">
    <source>
        <dbReference type="ARBA" id="ARBA00022989"/>
    </source>
</evidence>
<comment type="subcellular location">
    <subcellularLocation>
        <location evidence="1">Membrane</location>
        <topology evidence="1">Single-pass type II membrane protein</topology>
    </subcellularLocation>
</comment>
<comment type="similarity">
    <text evidence="3">Belongs to the glycosyltransferase 31 family. Beta3-Gal-T subfamily.</text>
</comment>
<dbReference type="PANTHER" id="PTHR23033:SF8">
    <property type="entry name" value="HEXOSYLTRANSFERASE"/>
    <property type="match status" value="1"/>
</dbReference>
<dbReference type="GO" id="GO:0000166">
    <property type="term" value="F:nucleotide binding"/>
    <property type="evidence" value="ECO:0007669"/>
    <property type="project" value="UniProtKB-KW"/>
</dbReference>
<keyword evidence="8" id="KW-0547">Nucleotide-binding</keyword>
<dbReference type="GO" id="GO:0016020">
    <property type="term" value="C:membrane"/>
    <property type="evidence" value="ECO:0007669"/>
    <property type="project" value="UniProtKB-SubCell"/>
</dbReference>